<evidence type="ECO:0000256" key="1">
    <source>
        <dbReference type="ARBA" id="ARBA00006886"/>
    </source>
</evidence>
<feature type="region of interest" description="Disordered" evidence="2">
    <location>
        <begin position="279"/>
        <end position="306"/>
    </location>
</feature>
<dbReference type="InterPro" id="IPR008220">
    <property type="entry name" value="HAT_MetX-like"/>
</dbReference>
<feature type="domain" description="AB hydrolase-1" evidence="3">
    <location>
        <begin position="46"/>
        <end position="159"/>
    </location>
</feature>
<dbReference type="GO" id="GO:0016747">
    <property type="term" value="F:acyltransferase activity, transferring groups other than amino-acyl groups"/>
    <property type="evidence" value="ECO:0007669"/>
    <property type="project" value="InterPro"/>
</dbReference>
<sequence>MPPAPTYDATGIEYYEIPDFAFSNGTTLHDVRVAYRSYNAASSGGVVLIPTCFAGLINSTLTFTGGPNDALAGYHVVVVAMLGNSESSSASNKAFFPAPGELQYSDVVRAQHQLLTQHLGVQSLEAVVGFSMGGQQAYHWAVMYPGFAKRVVAICSSARTSLHNYAFLEGPVAALTNSIDYVAWRAMKDKAARGEAVGVNLKEVVPKRGLRAFARAYAAWLTSAAWFRERAFTSPAFGVQTVEDWILAREQAYLLWDAEDLLVLARMWQMGDVGSVGAVGGCGSEQEQEQQGEENHTPSASAPVSVSQLGGAIPNDDLYIKALQSIQARVLLMPCRTDQYFPPEDSEMELKYLKHGQLAVIESSWGHMAGGGVNPKDVQFMNEQIAQFLKD</sequence>
<proteinExistence type="inferred from homology"/>
<dbReference type="EMBL" id="AMGY01000002">
    <property type="protein sequence ID" value="EXJ88889.1"/>
    <property type="molecule type" value="Genomic_DNA"/>
</dbReference>
<dbReference type="eggNOG" id="ENOG502SKF6">
    <property type="taxonomic scope" value="Eukaryota"/>
</dbReference>
<dbReference type="PANTHER" id="PTHR32268">
    <property type="entry name" value="HOMOSERINE O-ACETYLTRANSFERASE"/>
    <property type="match status" value="1"/>
</dbReference>
<dbReference type="Gene3D" id="3.40.50.1820">
    <property type="entry name" value="alpha/beta hydrolase"/>
    <property type="match status" value="1"/>
</dbReference>
<organism evidence="4 5">
    <name type="scientific">Capronia epimyces CBS 606.96</name>
    <dbReference type="NCBI Taxonomy" id="1182542"/>
    <lineage>
        <taxon>Eukaryota</taxon>
        <taxon>Fungi</taxon>
        <taxon>Dikarya</taxon>
        <taxon>Ascomycota</taxon>
        <taxon>Pezizomycotina</taxon>
        <taxon>Eurotiomycetes</taxon>
        <taxon>Chaetothyriomycetidae</taxon>
        <taxon>Chaetothyriales</taxon>
        <taxon>Herpotrichiellaceae</taxon>
        <taxon>Capronia</taxon>
    </lineage>
</organism>
<gene>
    <name evidence="4" type="ORF">A1O3_01953</name>
</gene>
<dbReference type="HOGENOM" id="CLU_028760_2_0_1"/>
<dbReference type="AlphaFoldDB" id="W9Z323"/>
<dbReference type="SUPFAM" id="SSF53474">
    <property type="entry name" value="alpha/beta-Hydrolases"/>
    <property type="match status" value="1"/>
</dbReference>
<dbReference type="GeneID" id="19166086"/>
<accession>W9Z323</accession>
<dbReference type="InterPro" id="IPR000073">
    <property type="entry name" value="AB_hydrolase_1"/>
</dbReference>
<evidence type="ECO:0000256" key="2">
    <source>
        <dbReference type="SAM" id="MobiDB-lite"/>
    </source>
</evidence>
<dbReference type="Pfam" id="PF00561">
    <property type="entry name" value="Abhydrolase_1"/>
    <property type="match status" value="1"/>
</dbReference>
<name>W9Z323_9EURO</name>
<dbReference type="PANTHER" id="PTHR32268:SF15">
    <property type="entry name" value="HOMOSERINE ACETYLTRANSFERASE FAMILY PROTEIN (AFU_ORTHOLOGUE AFUA_1G15350)"/>
    <property type="match status" value="1"/>
</dbReference>
<evidence type="ECO:0000259" key="3">
    <source>
        <dbReference type="Pfam" id="PF00561"/>
    </source>
</evidence>
<dbReference type="RefSeq" id="XP_007730286.1">
    <property type="nucleotide sequence ID" value="XM_007732096.1"/>
</dbReference>
<dbReference type="STRING" id="1182542.W9Z323"/>
<evidence type="ECO:0000313" key="4">
    <source>
        <dbReference type="EMBL" id="EXJ88889.1"/>
    </source>
</evidence>
<protein>
    <recommendedName>
        <fullName evidence="3">AB hydrolase-1 domain-containing protein</fullName>
    </recommendedName>
</protein>
<comment type="similarity">
    <text evidence="1">Belongs to the AB hydrolase superfamily. MetX family.</text>
</comment>
<keyword evidence="5" id="KW-1185">Reference proteome</keyword>
<reference evidence="4 5" key="1">
    <citation type="submission" date="2013-03" db="EMBL/GenBank/DDBJ databases">
        <title>The Genome Sequence of Capronia epimyces CBS 606.96.</title>
        <authorList>
            <consortium name="The Broad Institute Genomics Platform"/>
            <person name="Cuomo C."/>
            <person name="de Hoog S."/>
            <person name="Gorbushina A."/>
            <person name="Walker B."/>
            <person name="Young S.K."/>
            <person name="Zeng Q."/>
            <person name="Gargeya S."/>
            <person name="Fitzgerald M."/>
            <person name="Haas B."/>
            <person name="Abouelleil A."/>
            <person name="Allen A.W."/>
            <person name="Alvarado L."/>
            <person name="Arachchi H.M."/>
            <person name="Berlin A.M."/>
            <person name="Chapman S.B."/>
            <person name="Gainer-Dewar J."/>
            <person name="Goldberg J."/>
            <person name="Griggs A."/>
            <person name="Gujja S."/>
            <person name="Hansen M."/>
            <person name="Howarth C."/>
            <person name="Imamovic A."/>
            <person name="Ireland A."/>
            <person name="Larimer J."/>
            <person name="McCowan C."/>
            <person name="Murphy C."/>
            <person name="Pearson M."/>
            <person name="Poon T.W."/>
            <person name="Priest M."/>
            <person name="Roberts A."/>
            <person name="Saif S."/>
            <person name="Shea T."/>
            <person name="Sisk P."/>
            <person name="Sykes S."/>
            <person name="Wortman J."/>
            <person name="Nusbaum C."/>
            <person name="Birren B."/>
        </authorList>
    </citation>
    <scope>NUCLEOTIDE SEQUENCE [LARGE SCALE GENOMIC DNA]</scope>
    <source>
        <strain evidence="4 5">CBS 606.96</strain>
    </source>
</reference>
<dbReference type="InterPro" id="IPR029058">
    <property type="entry name" value="AB_hydrolase_fold"/>
</dbReference>
<feature type="compositionally biased region" description="Polar residues" evidence="2">
    <location>
        <begin position="297"/>
        <end position="306"/>
    </location>
</feature>
<dbReference type="OrthoDB" id="9972683at2759"/>
<comment type="caution">
    <text evidence="4">The sequence shown here is derived from an EMBL/GenBank/DDBJ whole genome shotgun (WGS) entry which is preliminary data.</text>
</comment>
<dbReference type="Proteomes" id="UP000019478">
    <property type="component" value="Unassembled WGS sequence"/>
</dbReference>
<evidence type="ECO:0000313" key="5">
    <source>
        <dbReference type="Proteomes" id="UP000019478"/>
    </source>
</evidence>